<organism evidence="2 3">
    <name type="scientific">Mesorhizobium japonicum</name>
    <dbReference type="NCBI Taxonomy" id="2066070"/>
    <lineage>
        <taxon>Bacteria</taxon>
        <taxon>Pseudomonadati</taxon>
        <taxon>Pseudomonadota</taxon>
        <taxon>Alphaproteobacteria</taxon>
        <taxon>Hyphomicrobiales</taxon>
        <taxon>Phyllobacteriaceae</taxon>
        <taxon>Mesorhizobium</taxon>
    </lineage>
</organism>
<gene>
    <name evidence="2" type="ORF">DNR46_04830</name>
</gene>
<dbReference type="AlphaFoldDB" id="A0A3M9XJI6"/>
<evidence type="ECO:0000313" key="2">
    <source>
        <dbReference type="EMBL" id="RNJ47812.1"/>
    </source>
</evidence>
<dbReference type="InterPro" id="IPR038692">
    <property type="entry name" value="Cthe_2751_sf"/>
</dbReference>
<evidence type="ECO:0000313" key="3">
    <source>
        <dbReference type="Proteomes" id="UP000275436"/>
    </source>
</evidence>
<name>A0A3M9XJI6_9HYPH</name>
<proteinExistence type="predicted"/>
<evidence type="ECO:0000259" key="1">
    <source>
        <dbReference type="Pfam" id="PF16804"/>
    </source>
</evidence>
<feature type="domain" description="DUF5071" evidence="1">
    <location>
        <begin position="7"/>
        <end position="125"/>
    </location>
</feature>
<dbReference type="Proteomes" id="UP000275436">
    <property type="component" value="Unassembled WGS sequence"/>
</dbReference>
<comment type="caution">
    <text evidence="2">The sequence shown here is derived from an EMBL/GenBank/DDBJ whole genome shotgun (WGS) entry which is preliminary data.</text>
</comment>
<reference evidence="2 3" key="1">
    <citation type="journal article" date="2018" name="Mol. Plant Microbe Interact.">
        <title>Taxonomically Different Co-Microsymbionts of a Relict Legume, Oxytropis popoviana, Have Complementary Sets of Symbiotic Genes and Together Increase the Efficiency of Plant Nodulation.</title>
        <authorList>
            <person name="Safronova V."/>
            <person name="Belimov A."/>
            <person name="Sazanova A."/>
            <person name="Chirak E."/>
            <person name="Verkhozina A."/>
            <person name="Kuznetsova I."/>
            <person name="Andronov E."/>
            <person name="Puhalsky J."/>
            <person name="Tikhonovich I."/>
        </authorList>
    </citation>
    <scope>NUCLEOTIDE SEQUENCE [LARGE SCALE GENOMIC DNA]</scope>
    <source>
        <strain evidence="2 3">Opo-235</strain>
    </source>
</reference>
<sequence>MIDLQSLLPRDKYDLDSIPLIVKAGYPAIAPILDELLDWTADGNWPVARPLADFFVTLGPPLIDPISQVLQGTDGTQKWHCINLIVQRLPTDILRGLEKDLRRLADYPSDDDRREEVDVEAREILLRLEPVQT</sequence>
<dbReference type="EMBL" id="QKOD01000001">
    <property type="protein sequence ID" value="RNJ47812.1"/>
    <property type="molecule type" value="Genomic_DNA"/>
</dbReference>
<accession>A0A3M9XJI6</accession>
<dbReference type="Pfam" id="PF16804">
    <property type="entry name" value="DUF5071"/>
    <property type="match status" value="1"/>
</dbReference>
<dbReference type="CDD" id="cd11743">
    <property type="entry name" value="Cthe_2751_like"/>
    <property type="match status" value="1"/>
</dbReference>
<protein>
    <submittedName>
        <fullName evidence="2">DUF5071 domain-containing protein</fullName>
    </submittedName>
</protein>
<dbReference type="Gene3D" id="1.25.40.750">
    <property type="entry name" value="Domain of unknown function DUF5071"/>
    <property type="match status" value="1"/>
</dbReference>
<dbReference type="InterPro" id="IPR031837">
    <property type="entry name" value="DUF5071"/>
</dbReference>